<evidence type="ECO:0000313" key="10">
    <source>
        <dbReference type="Proteomes" id="UP001385951"/>
    </source>
</evidence>
<dbReference type="PANTHER" id="PTHR20994">
    <property type="entry name" value="ER MEMBRANE PROTEIN COMPLEX SUBUNIT 6"/>
    <property type="match status" value="1"/>
</dbReference>
<evidence type="ECO:0000313" key="9">
    <source>
        <dbReference type="EMBL" id="KAK7696072.1"/>
    </source>
</evidence>
<reference evidence="9 10" key="1">
    <citation type="submission" date="2022-09" db="EMBL/GenBank/DDBJ databases">
        <authorList>
            <person name="Palmer J.M."/>
        </authorList>
    </citation>
    <scope>NUCLEOTIDE SEQUENCE [LARGE SCALE GENOMIC DNA]</scope>
    <source>
        <strain evidence="9 10">DSM 7382</strain>
    </source>
</reference>
<organism evidence="9 10">
    <name type="scientific">Cerrena zonata</name>
    <dbReference type="NCBI Taxonomy" id="2478898"/>
    <lineage>
        <taxon>Eukaryota</taxon>
        <taxon>Fungi</taxon>
        <taxon>Dikarya</taxon>
        <taxon>Basidiomycota</taxon>
        <taxon>Agaricomycotina</taxon>
        <taxon>Agaricomycetes</taxon>
        <taxon>Polyporales</taxon>
        <taxon>Cerrenaceae</taxon>
        <taxon>Cerrena</taxon>
    </lineage>
</organism>
<accession>A0AAW0GZG8</accession>
<sequence>MSTTTADNAAQLRFPPNVQYNASKIYTVKFLSSCFAGAVAGVLGLQNWLGFALFILATLLTSACLYVKCKARPAKYVAGGWWELLNPGQENIFSFVLVWTLFYGIVHGEILALASRRLGTDRKLYLHDSRYPARVQCTNPLLTLPSRCKPTPHYQNSDMPADVTPFVSCS</sequence>
<gene>
    <name evidence="9" type="ORF">QCA50_000714</name>
</gene>
<keyword evidence="7 8" id="KW-0472">Membrane</keyword>
<comment type="similarity">
    <text evidence="2">Belongs to the EMC6 family.</text>
</comment>
<keyword evidence="4 8" id="KW-0812">Transmembrane</keyword>
<evidence type="ECO:0000256" key="2">
    <source>
        <dbReference type="ARBA" id="ARBA00009436"/>
    </source>
</evidence>
<dbReference type="PANTHER" id="PTHR20994:SF0">
    <property type="entry name" value="ER MEMBRANE PROTEIN COMPLEX SUBUNIT 6"/>
    <property type="match status" value="1"/>
</dbReference>
<comment type="subcellular location">
    <subcellularLocation>
        <location evidence="1">Endoplasmic reticulum membrane</location>
        <topology evidence="1">Multi-pass membrane protein</topology>
    </subcellularLocation>
</comment>
<dbReference type="GO" id="GO:0034975">
    <property type="term" value="P:protein folding in endoplasmic reticulum"/>
    <property type="evidence" value="ECO:0007669"/>
    <property type="project" value="TreeGrafter"/>
</dbReference>
<evidence type="ECO:0000256" key="8">
    <source>
        <dbReference type="SAM" id="Phobius"/>
    </source>
</evidence>
<proteinExistence type="inferred from homology"/>
<dbReference type="Pfam" id="PF07019">
    <property type="entry name" value="EMC6"/>
    <property type="match status" value="1"/>
</dbReference>
<name>A0AAW0GZG8_9APHY</name>
<evidence type="ECO:0000256" key="6">
    <source>
        <dbReference type="ARBA" id="ARBA00022989"/>
    </source>
</evidence>
<evidence type="ECO:0000256" key="7">
    <source>
        <dbReference type="ARBA" id="ARBA00023136"/>
    </source>
</evidence>
<dbReference type="GO" id="GO:0072546">
    <property type="term" value="C:EMC complex"/>
    <property type="evidence" value="ECO:0007669"/>
    <property type="project" value="InterPro"/>
</dbReference>
<evidence type="ECO:0000256" key="4">
    <source>
        <dbReference type="ARBA" id="ARBA00022692"/>
    </source>
</evidence>
<dbReference type="AlphaFoldDB" id="A0AAW0GZG8"/>
<feature type="transmembrane region" description="Helical" evidence="8">
    <location>
        <begin position="92"/>
        <end position="114"/>
    </location>
</feature>
<dbReference type="InterPro" id="IPR029008">
    <property type="entry name" value="EMC6-like"/>
</dbReference>
<dbReference type="Proteomes" id="UP001385951">
    <property type="component" value="Unassembled WGS sequence"/>
</dbReference>
<evidence type="ECO:0000256" key="1">
    <source>
        <dbReference type="ARBA" id="ARBA00004477"/>
    </source>
</evidence>
<keyword evidence="10" id="KW-1185">Reference proteome</keyword>
<keyword evidence="6 8" id="KW-1133">Transmembrane helix</keyword>
<dbReference type="EMBL" id="JASBNA010000001">
    <property type="protein sequence ID" value="KAK7696072.1"/>
    <property type="molecule type" value="Genomic_DNA"/>
</dbReference>
<protein>
    <recommendedName>
        <fullName evidence="3">ER membrane protein complex subunit 6</fullName>
    </recommendedName>
</protein>
<evidence type="ECO:0000256" key="5">
    <source>
        <dbReference type="ARBA" id="ARBA00022824"/>
    </source>
</evidence>
<evidence type="ECO:0000256" key="3">
    <source>
        <dbReference type="ARBA" id="ARBA00020827"/>
    </source>
</evidence>
<keyword evidence="5" id="KW-0256">Endoplasmic reticulum</keyword>
<dbReference type="GO" id="GO:0000045">
    <property type="term" value="P:autophagosome assembly"/>
    <property type="evidence" value="ECO:0007669"/>
    <property type="project" value="TreeGrafter"/>
</dbReference>
<dbReference type="InterPro" id="IPR008504">
    <property type="entry name" value="Emc6"/>
</dbReference>
<comment type="caution">
    <text evidence="9">The sequence shown here is derived from an EMBL/GenBank/DDBJ whole genome shotgun (WGS) entry which is preliminary data.</text>
</comment>